<proteinExistence type="predicted"/>
<sequence>MKRTLLFLLLLWAGTHCRDRSARNAPQLDAARLTGLNQQLGEKALAPRVLVNRIEISCQDKRKALGRDLTRLEYLAVLRDEHFAALPEEMQGHRQALDEMTRLLTPDTLSQLLATGREWSLPLPNGNGPTRVSITREGLAESRRQGLAVLRWLEDEKLVDEAEREQIGETLEKSVLLFPHQAYDLILRGLGEPDAAAVTP</sequence>
<accession>A0A6J4I769</accession>
<protein>
    <submittedName>
        <fullName evidence="1">Uncharacterized protein</fullName>
    </submittedName>
</protein>
<organism evidence="1">
    <name type="scientific">uncultured Cytophagales bacterium</name>
    <dbReference type="NCBI Taxonomy" id="158755"/>
    <lineage>
        <taxon>Bacteria</taxon>
        <taxon>Pseudomonadati</taxon>
        <taxon>Bacteroidota</taxon>
        <taxon>Sphingobacteriia</taxon>
        <taxon>Sphingobacteriales</taxon>
        <taxon>environmental samples</taxon>
    </lineage>
</organism>
<evidence type="ECO:0000313" key="1">
    <source>
        <dbReference type="EMBL" id="CAA9243035.1"/>
    </source>
</evidence>
<dbReference type="AlphaFoldDB" id="A0A6J4I769"/>
<gene>
    <name evidence="1" type="ORF">AVDCRST_MAG56-1528</name>
</gene>
<name>A0A6J4I769_9SPHI</name>
<reference evidence="1" key="1">
    <citation type="submission" date="2020-02" db="EMBL/GenBank/DDBJ databases">
        <authorList>
            <person name="Meier V. D."/>
        </authorList>
    </citation>
    <scope>NUCLEOTIDE SEQUENCE</scope>
    <source>
        <strain evidence="1">AVDCRST_MAG56</strain>
    </source>
</reference>
<dbReference type="EMBL" id="CADCTQ010000143">
    <property type="protein sequence ID" value="CAA9243035.1"/>
    <property type="molecule type" value="Genomic_DNA"/>
</dbReference>